<keyword evidence="8" id="KW-0411">Iron-sulfur</keyword>
<comment type="caution">
    <text evidence="11">The sequence shown here is derived from an EMBL/GenBank/DDBJ whole genome shotgun (WGS) entry which is preliminary data.</text>
</comment>
<dbReference type="InterPro" id="IPR054582">
    <property type="entry name" value="DmmA-like_N"/>
</dbReference>
<dbReference type="InterPro" id="IPR001041">
    <property type="entry name" value="2Fe-2S_ferredoxin-type"/>
</dbReference>
<dbReference type="SUPFAM" id="SSF52343">
    <property type="entry name" value="Ferredoxin reductase-like, C-terminal NADP-linked domain"/>
    <property type="match status" value="1"/>
</dbReference>
<comment type="cofactor">
    <cofactor evidence="1">
        <name>FMN</name>
        <dbReference type="ChEBI" id="CHEBI:58210"/>
    </cofactor>
</comment>
<dbReference type="Pfam" id="PF22290">
    <property type="entry name" value="DmmA-like_N"/>
    <property type="match status" value="1"/>
</dbReference>
<dbReference type="InterPro" id="IPR017938">
    <property type="entry name" value="Riboflavin_synthase-like_b-brl"/>
</dbReference>
<dbReference type="InterPro" id="IPR012675">
    <property type="entry name" value="Beta-grasp_dom_sf"/>
</dbReference>
<dbReference type="SUPFAM" id="SSF63380">
    <property type="entry name" value="Riboflavin synthase domain-like"/>
    <property type="match status" value="1"/>
</dbReference>
<dbReference type="RefSeq" id="WP_408157435.1">
    <property type="nucleotide sequence ID" value="NZ_JAQQFM010000004.1"/>
</dbReference>
<dbReference type="Pfam" id="PF00111">
    <property type="entry name" value="Fer2"/>
    <property type="match status" value="1"/>
</dbReference>
<keyword evidence="2" id="KW-0285">Flavoprotein</keyword>
<dbReference type="InterPro" id="IPR039261">
    <property type="entry name" value="FNR_nucleotide-bd"/>
</dbReference>
<dbReference type="InterPro" id="IPR036010">
    <property type="entry name" value="2Fe-2S_ferredoxin-like_sf"/>
</dbReference>
<dbReference type="PANTHER" id="PTHR47354">
    <property type="entry name" value="NADH OXIDOREDUCTASE HCR"/>
    <property type="match status" value="1"/>
</dbReference>
<keyword evidence="7" id="KW-0408">Iron</keyword>
<organism evidence="11 12">
    <name type="scientific">Herbaspirillum lusitanum</name>
    <dbReference type="NCBI Taxonomy" id="213312"/>
    <lineage>
        <taxon>Bacteria</taxon>
        <taxon>Pseudomonadati</taxon>
        <taxon>Pseudomonadota</taxon>
        <taxon>Betaproteobacteria</taxon>
        <taxon>Burkholderiales</taxon>
        <taxon>Oxalobacteraceae</taxon>
        <taxon>Herbaspirillum</taxon>
    </lineage>
</organism>
<dbReference type="PANTHER" id="PTHR47354:SF1">
    <property type="entry name" value="CARNITINE MONOOXYGENASE REDUCTASE SUBUNIT"/>
    <property type="match status" value="1"/>
</dbReference>
<accession>A0ABW9A6V2</accession>
<proteinExistence type="predicted"/>
<dbReference type="PRINTS" id="PR00409">
    <property type="entry name" value="PHDIOXRDTASE"/>
</dbReference>
<evidence type="ECO:0000313" key="12">
    <source>
        <dbReference type="Proteomes" id="UP001629246"/>
    </source>
</evidence>
<evidence type="ECO:0000256" key="2">
    <source>
        <dbReference type="ARBA" id="ARBA00022630"/>
    </source>
</evidence>
<dbReference type="InterPro" id="IPR017927">
    <property type="entry name" value="FAD-bd_FR_type"/>
</dbReference>
<evidence type="ECO:0000256" key="5">
    <source>
        <dbReference type="ARBA" id="ARBA00022723"/>
    </source>
</evidence>
<dbReference type="PROSITE" id="PS51384">
    <property type="entry name" value="FAD_FR"/>
    <property type="match status" value="1"/>
</dbReference>
<sequence>MNAALKRFAAASVAESGAVSMPVDGRIALRIHAIREDGEGIRVFDLHAANLAENAGASLPPWTPGAHLKLSLPNGLERCYSLCNVPGEDRFYRIAVKRESATRGGSGWLHEQARVGMQLSSGAPQNAFPLQASEVPPVLFAAGIGITPIYAMAADLLHRGRSVQLHYFARSLQHAAFLSALMQPGMAPHCTLHLGLDAEAVAAALHKALAALARNTPLYLCGPAPFIAQVRAQAESLGWEEADIHFELFAAAPFSAPTPDEPVSSVFELVLQKSGVRCQVQPGQSIVDAAAQAGVEIGTSCGEGFCGSCQSTVLEGVPEHRDSVLSSRERAAGNCILPCVSRCSSARLVLDL</sequence>
<dbReference type="PROSITE" id="PS51085">
    <property type="entry name" value="2FE2S_FER_2"/>
    <property type="match status" value="1"/>
</dbReference>
<gene>
    <name evidence="11" type="ORF">PQR62_10100</name>
</gene>
<evidence type="ECO:0000259" key="10">
    <source>
        <dbReference type="PROSITE" id="PS51384"/>
    </source>
</evidence>
<dbReference type="Gene3D" id="2.40.30.10">
    <property type="entry name" value="Translation factors"/>
    <property type="match status" value="1"/>
</dbReference>
<keyword evidence="5" id="KW-0479">Metal-binding</keyword>
<name>A0ABW9A6V2_9BURK</name>
<dbReference type="EMBL" id="JAQQFM010000004">
    <property type="protein sequence ID" value="MFL9924618.1"/>
    <property type="molecule type" value="Genomic_DNA"/>
</dbReference>
<dbReference type="PROSITE" id="PS00197">
    <property type="entry name" value="2FE2S_FER_1"/>
    <property type="match status" value="1"/>
</dbReference>
<keyword evidence="6" id="KW-0560">Oxidoreductase</keyword>
<dbReference type="Gene3D" id="3.10.20.30">
    <property type="match status" value="1"/>
</dbReference>
<dbReference type="SUPFAM" id="SSF54292">
    <property type="entry name" value="2Fe-2S ferredoxin-like"/>
    <property type="match status" value="1"/>
</dbReference>
<dbReference type="InterPro" id="IPR006058">
    <property type="entry name" value="2Fe2S_fd_BS"/>
</dbReference>
<feature type="domain" description="FAD-binding FR-type" evidence="10">
    <location>
        <begin position="24"/>
        <end position="131"/>
    </location>
</feature>
<dbReference type="CDD" id="cd00207">
    <property type="entry name" value="fer2"/>
    <property type="match status" value="1"/>
</dbReference>
<evidence type="ECO:0000256" key="3">
    <source>
        <dbReference type="ARBA" id="ARBA00022643"/>
    </source>
</evidence>
<reference evidence="11 12" key="1">
    <citation type="journal article" date="2024" name="Chem. Sci.">
        <title>Discovery of megapolipeptins by genome mining of a Burkholderiales bacteria collection.</title>
        <authorList>
            <person name="Paulo B.S."/>
            <person name="Recchia M.J.J."/>
            <person name="Lee S."/>
            <person name="Fergusson C.H."/>
            <person name="Romanowski S.B."/>
            <person name="Hernandez A."/>
            <person name="Krull N."/>
            <person name="Liu D.Y."/>
            <person name="Cavanagh H."/>
            <person name="Bos A."/>
            <person name="Gray C.A."/>
            <person name="Murphy B.T."/>
            <person name="Linington R.G."/>
            <person name="Eustaquio A.S."/>
        </authorList>
    </citation>
    <scope>NUCLEOTIDE SEQUENCE [LARGE SCALE GENOMIC DNA]</scope>
    <source>
        <strain evidence="11 12">RL21-008-BIB-A</strain>
    </source>
</reference>
<dbReference type="CDD" id="cd06185">
    <property type="entry name" value="PDR_like"/>
    <property type="match status" value="1"/>
</dbReference>
<evidence type="ECO:0000256" key="6">
    <source>
        <dbReference type="ARBA" id="ARBA00023002"/>
    </source>
</evidence>
<dbReference type="Proteomes" id="UP001629246">
    <property type="component" value="Unassembled WGS sequence"/>
</dbReference>
<evidence type="ECO:0000256" key="7">
    <source>
        <dbReference type="ARBA" id="ARBA00023004"/>
    </source>
</evidence>
<protein>
    <submittedName>
        <fullName evidence="11">PDR/VanB family oxidoreductase</fullName>
    </submittedName>
</protein>
<dbReference type="InterPro" id="IPR050415">
    <property type="entry name" value="MRET"/>
</dbReference>
<evidence type="ECO:0000259" key="9">
    <source>
        <dbReference type="PROSITE" id="PS51085"/>
    </source>
</evidence>
<dbReference type="Gene3D" id="3.40.50.80">
    <property type="entry name" value="Nucleotide-binding domain of ferredoxin-NADP reductase (FNR) module"/>
    <property type="match status" value="1"/>
</dbReference>
<keyword evidence="3" id="KW-0288">FMN</keyword>
<evidence type="ECO:0000256" key="4">
    <source>
        <dbReference type="ARBA" id="ARBA00022714"/>
    </source>
</evidence>
<keyword evidence="12" id="KW-1185">Reference proteome</keyword>
<keyword evidence="4" id="KW-0001">2Fe-2S</keyword>
<evidence type="ECO:0000256" key="8">
    <source>
        <dbReference type="ARBA" id="ARBA00023014"/>
    </source>
</evidence>
<feature type="domain" description="2Fe-2S ferredoxin-type" evidence="9">
    <location>
        <begin position="267"/>
        <end position="352"/>
    </location>
</feature>
<evidence type="ECO:0000256" key="1">
    <source>
        <dbReference type="ARBA" id="ARBA00001917"/>
    </source>
</evidence>
<evidence type="ECO:0000313" key="11">
    <source>
        <dbReference type="EMBL" id="MFL9924618.1"/>
    </source>
</evidence>